<accession>A0A6B1DVQ2</accession>
<dbReference type="EMBL" id="VXPY01000121">
    <property type="protein sequence ID" value="MYD91940.1"/>
    <property type="molecule type" value="Genomic_DNA"/>
</dbReference>
<organism evidence="7">
    <name type="scientific">Caldilineaceae bacterium SB0662_bin_9</name>
    <dbReference type="NCBI Taxonomy" id="2605258"/>
    <lineage>
        <taxon>Bacteria</taxon>
        <taxon>Bacillati</taxon>
        <taxon>Chloroflexota</taxon>
        <taxon>Caldilineae</taxon>
        <taxon>Caldilineales</taxon>
        <taxon>Caldilineaceae</taxon>
    </lineage>
</organism>
<dbReference type="PANTHER" id="PTHR42784">
    <property type="entry name" value="PYRANOSE 2-OXIDASE"/>
    <property type="match status" value="1"/>
</dbReference>
<dbReference type="InterPro" id="IPR051473">
    <property type="entry name" value="P2Ox-like"/>
</dbReference>
<evidence type="ECO:0000256" key="4">
    <source>
        <dbReference type="ARBA" id="ARBA00022827"/>
    </source>
</evidence>
<dbReference type="Pfam" id="PF13618">
    <property type="entry name" value="Gluconate_2-dh3"/>
    <property type="match status" value="1"/>
</dbReference>
<evidence type="ECO:0000256" key="5">
    <source>
        <dbReference type="ARBA" id="ARBA00023002"/>
    </source>
</evidence>
<dbReference type="InterPro" id="IPR027056">
    <property type="entry name" value="Gluconate_2DH_su3"/>
</dbReference>
<dbReference type="SUPFAM" id="SSF54373">
    <property type="entry name" value="FAD-linked reductases, C-terminal domain"/>
    <property type="match status" value="1"/>
</dbReference>
<evidence type="ECO:0000313" key="7">
    <source>
        <dbReference type="EMBL" id="MYD91940.1"/>
    </source>
</evidence>
<gene>
    <name evidence="7" type="ORF">F4Y08_16690</name>
</gene>
<name>A0A6B1DVQ2_9CHLR</name>
<dbReference type="InterPro" id="IPR036188">
    <property type="entry name" value="FAD/NAD-bd_sf"/>
</dbReference>
<comment type="similarity">
    <text evidence="2">Belongs to the GMC oxidoreductase family.</text>
</comment>
<dbReference type="PANTHER" id="PTHR42784:SF1">
    <property type="entry name" value="PYRANOSE 2-OXIDASE"/>
    <property type="match status" value="1"/>
</dbReference>
<keyword evidence="3" id="KW-0285">Flavoprotein</keyword>
<feature type="domain" description="Glucose-methanol-choline oxidoreductase C-terminal" evidence="6">
    <location>
        <begin position="617"/>
        <end position="737"/>
    </location>
</feature>
<keyword evidence="4" id="KW-0274">FAD</keyword>
<comment type="caution">
    <text evidence="7">The sequence shown here is derived from an EMBL/GenBank/DDBJ whole genome shotgun (WGS) entry which is preliminary data.</text>
</comment>
<comment type="cofactor">
    <cofactor evidence="1">
        <name>FAD</name>
        <dbReference type="ChEBI" id="CHEBI:57692"/>
    </cofactor>
</comment>
<keyword evidence="5" id="KW-0560">Oxidoreductase</keyword>
<dbReference type="SUPFAM" id="SSF51905">
    <property type="entry name" value="FAD/NAD(P)-binding domain"/>
    <property type="match status" value="1"/>
</dbReference>
<reference evidence="7" key="1">
    <citation type="submission" date="2019-09" db="EMBL/GenBank/DDBJ databases">
        <title>Characterisation of the sponge microbiome using genome-centric metagenomics.</title>
        <authorList>
            <person name="Engelberts J.P."/>
            <person name="Robbins S.J."/>
            <person name="De Goeij J.M."/>
            <person name="Aranda M."/>
            <person name="Bell S.C."/>
            <person name="Webster N.S."/>
        </authorList>
    </citation>
    <scope>NUCLEOTIDE SEQUENCE</scope>
    <source>
        <strain evidence="7">SB0662_bin_9</strain>
    </source>
</reference>
<dbReference type="InterPro" id="IPR007867">
    <property type="entry name" value="GMC_OxRtase_C"/>
</dbReference>
<proteinExistence type="inferred from homology"/>
<evidence type="ECO:0000256" key="2">
    <source>
        <dbReference type="ARBA" id="ARBA00010790"/>
    </source>
</evidence>
<evidence type="ECO:0000256" key="3">
    <source>
        <dbReference type="ARBA" id="ARBA00022630"/>
    </source>
</evidence>
<dbReference type="Pfam" id="PF05199">
    <property type="entry name" value="GMC_oxred_C"/>
    <property type="match status" value="1"/>
</dbReference>
<dbReference type="GO" id="GO:0016614">
    <property type="term" value="F:oxidoreductase activity, acting on CH-OH group of donors"/>
    <property type="evidence" value="ECO:0007669"/>
    <property type="project" value="InterPro"/>
</dbReference>
<protein>
    <recommendedName>
        <fullName evidence="6">Glucose-methanol-choline oxidoreductase C-terminal domain-containing protein</fullName>
    </recommendedName>
</protein>
<sequence length="755" mass="83702">MSQPKSSPVFSPRQHETAAALFERLFPADDGLPGAAEIGVMGYLENTLTGYAQEDAPAYRQGLDCLDQAAVDLTGLHFAACSDEQKDDLLKALKAGELAGFRHPTGPDFMDMAIGHMQEGVFSDPVHGGNRDKLGWKTIGHPGVWLSHSPEEMIASEPVTKGGRFQSLEDLKGLNFTRPDGQLPVPPQFDPDAGLNPPDGEADVILIGLGMLNSVVAPLFAEAGLKVVALEAGPYLSRRDYIPDELQQAFYARASLGPKFNSESPRWRRNEDEPTQPATYSLGRMVNGVGGSSYHYGTWLRRFHPHHFRARSRIRENGWDHLLPDHSPVVDWPISYEDLEPYYSRLEWDIGISGVSHLPRIPRSRDLPNPPSLPYRFGEVFREAVERMGLQPYPIPSGVNTVPYRGRPATTYSSWTCGFGTFDDSVWMPAAECVPKALETGNLDLKARCRALRILADDSGRARGVEYFAPDGQVHVQRGKCLILGTYMWENLRLLFLSHDDRHPGGLGNNREQLGKNVMTKNFAHVLAMFPDQVFNRHAGSASQSVILEDFLYEDFDAEENGFLGGATISAEPSSNPLSISRETPPPDISAWGAKYKEFVRNWQHLAMLRVQPETLPHTHNFVDLDPLYRDKSGLGLPVLRITYDMRENEHKLSQWMEDKCEEILLEMGGQNPWPGPRFTGVGSCHDLGGIRMGEDPTASVVDPNLEVHDTPGLFVFSGGVFPSCPGINPSLTMMAMCTRAAENIIHRLTNNDIG</sequence>
<evidence type="ECO:0000256" key="1">
    <source>
        <dbReference type="ARBA" id="ARBA00001974"/>
    </source>
</evidence>
<dbReference type="AlphaFoldDB" id="A0A6B1DVQ2"/>
<dbReference type="Gene3D" id="3.50.50.60">
    <property type="entry name" value="FAD/NAD(P)-binding domain"/>
    <property type="match status" value="2"/>
</dbReference>
<evidence type="ECO:0000259" key="6">
    <source>
        <dbReference type="Pfam" id="PF05199"/>
    </source>
</evidence>